<dbReference type="SMART" id="SM00448">
    <property type="entry name" value="REC"/>
    <property type="match status" value="1"/>
</dbReference>
<dbReference type="GO" id="GO:0000160">
    <property type="term" value="P:phosphorelay signal transduction system"/>
    <property type="evidence" value="ECO:0007669"/>
    <property type="project" value="InterPro"/>
</dbReference>
<dbReference type="SUPFAM" id="SSF52172">
    <property type="entry name" value="CheY-like"/>
    <property type="match status" value="1"/>
</dbReference>
<proteinExistence type="predicted"/>
<organism evidence="6 7">
    <name type="scientific">Jiulongibacter sediminis</name>
    <dbReference type="NCBI Taxonomy" id="1605367"/>
    <lineage>
        <taxon>Bacteria</taxon>
        <taxon>Pseudomonadati</taxon>
        <taxon>Bacteroidota</taxon>
        <taxon>Cytophagia</taxon>
        <taxon>Cytophagales</taxon>
        <taxon>Leadbetterellaceae</taxon>
        <taxon>Jiulongibacter</taxon>
    </lineage>
</organism>
<dbReference type="RefSeq" id="WP_055143685.1">
    <property type="nucleotide sequence ID" value="NZ_JXSZ01000005.1"/>
</dbReference>
<dbReference type="OrthoDB" id="9797341at2"/>
<dbReference type="Pfam" id="PF00072">
    <property type="entry name" value="Response_reg"/>
    <property type="match status" value="1"/>
</dbReference>
<feature type="modified residue" description="4-aspartylphosphate" evidence="3">
    <location>
        <position position="63"/>
    </location>
</feature>
<dbReference type="PROSITE" id="PS50110">
    <property type="entry name" value="RESPONSE_REGULATORY"/>
    <property type="match status" value="1"/>
</dbReference>
<evidence type="ECO:0000256" key="2">
    <source>
        <dbReference type="ARBA" id="ARBA00023125"/>
    </source>
</evidence>
<comment type="caution">
    <text evidence="6">The sequence shown here is derived from an EMBL/GenBank/DDBJ whole genome shotgun (WGS) entry which is preliminary data.</text>
</comment>
<dbReference type="InterPro" id="IPR011006">
    <property type="entry name" value="CheY-like_superfamily"/>
</dbReference>
<evidence type="ECO:0000259" key="4">
    <source>
        <dbReference type="PROSITE" id="PS50043"/>
    </source>
</evidence>
<dbReference type="PATRIC" id="fig|1605367.3.peg.1833"/>
<protein>
    <submittedName>
        <fullName evidence="6">LuxR family transcriptional regulator</fullName>
    </submittedName>
</protein>
<dbReference type="InterPro" id="IPR039420">
    <property type="entry name" value="WalR-like"/>
</dbReference>
<dbReference type="InterPro" id="IPR016032">
    <property type="entry name" value="Sig_transdc_resp-reg_C-effctor"/>
</dbReference>
<feature type="domain" description="Response regulatory" evidence="5">
    <location>
        <begin position="12"/>
        <end position="128"/>
    </location>
</feature>
<dbReference type="EMBL" id="LGTQ01000005">
    <property type="protein sequence ID" value="KPM49485.1"/>
    <property type="molecule type" value="Genomic_DNA"/>
</dbReference>
<dbReference type="InterPro" id="IPR001789">
    <property type="entry name" value="Sig_transdc_resp-reg_receiver"/>
</dbReference>
<dbReference type="CDD" id="cd17535">
    <property type="entry name" value="REC_NarL-like"/>
    <property type="match status" value="1"/>
</dbReference>
<dbReference type="InterPro" id="IPR000792">
    <property type="entry name" value="Tscrpt_reg_LuxR_C"/>
</dbReference>
<dbReference type="STRING" id="1605367.AFM12_02450"/>
<dbReference type="Pfam" id="PF00196">
    <property type="entry name" value="GerE"/>
    <property type="match status" value="1"/>
</dbReference>
<dbReference type="SMART" id="SM00421">
    <property type="entry name" value="HTH_LUXR"/>
    <property type="match status" value="1"/>
</dbReference>
<keyword evidence="1 3" id="KW-0597">Phosphoprotein</keyword>
<dbReference type="PROSITE" id="PS50043">
    <property type="entry name" value="HTH_LUXR_2"/>
    <property type="match status" value="1"/>
</dbReference>
<dbReference type="SUPFAM" id="SSF46894">
    <property type="entry name" value="C-terminal effector domain of the bipartite response regulators"/>
    <property type="match status" value="1"/>
</dbReference>
<feature type="domain" description="HTH luxR-type" evidence="4">
    <location>
        <begin position="147"/>
        <end position="212"/>
    </location>
</feature>
<dbReference type="PANTHER" id="PTHR43214">
    <property type="entry name" value="TWO-COMPONENT RESPONSE REGULATOR"/>
    <property type="match status" value="1"/>
</dbReference>
<dbReference type="PRINTS" id="PR00038">
    <property type="entry name" value="HTHLUXR"/>
</dbReference>
<evidence type="ECO:0000256" key="1">
    <source>
        <dbReference type="ARBA" id="ARBA00022553"/>
    </source>
</evidence>
<dbReference type="Gene3D" id="3.40.50.2300">
    <property type="match status" value="1"/>
</dbReference>
<dbReference type="InterPro" id="IPR058245">
    <property type="entry name" value="NreC/VraR/RcsB-like_REC"/>
</dbReference>
<evidence type="ECO:0000313" key="6">
    <source>
        <dbReference type="EMBL" id="KPM49485.1"/>
    </source>
</evidence>
<dbReference type="GO" id="GO:0003677">
    <property type="term" value="F:DNA binding"/>
    <property type="evidence" value="ECO:0007669"/>
    <property type="project" value="UniProtKB-KW"/>
</dbReference>
<dbReference type="CDD" id="cd06170">
    <property type="entry name" value="LuxR_C_like"/>
    <property type="match status" value="1"/>
</dbReference>
<dbReference type="PANTHER" id="PTHR43214:SF43">
    <property type="entry name" value="TWO-COMPONENT RESPONSE REGULATOR"/>
    <property type="match status" value="1"/>
</dbReference>
<dbReference type="GO" id="GO:0006355">
    <property type="term" value="P:regulation of DNA-templated transcription"/>
    <property type="evidence" value="ECO:0007669"/>
    <property type="project" value="InterPro"/>
</dbReference>
<evidence type="ECO:0000259" key="5">
    <source>
        <dbReference type="PROSITE" id="PS50110"/>
    </source>
</evidence>
<keyword evidence="2" id="KW-0238">DNA-binding</keyword>
<keyword evidence="7" id="KW-1185">Reference proteome</keyword>
<dbReference type="Proteomes" id="UP000050454">
    <property type="component" value="Unassembled WGS sequence"/>
</dbReference>
<dbReference type="AlphaFoldDB" id="A0A0P7C4A0"/>
<evidence type="ECO:0000256" key="3">
    <source>
        <dbReference type="PROSITE-ProRule" id="PRU00169"/>
    </source>
</evidence>
<reference evidence="6 7" key="1">
    <citation type="submission" date="2015-07" db="EMBL/GenBank/DDBJ databases">
        <title>The draft genome sequence of Leadbetterella sp. JN14-9.</title>
        <authorList>
            <person name="Liu Y."/>
            <person name="Du J."/>
            <person name="Shao Z."/>
        </authorList>
    </citation>
    <scope>NUCLEOTIDE SEQUENCE [LARGE SCALE GENOMIC DNA]</scope>
    <source>
        <strain evidence="6 7">JN14-9</strain>
    </source>
</reference>
<gene>
    <name evidence="6" type="ORF">AFM12_02450</name>
</gene>
<evidence type="ECO:0000313" key="7">
    <source>
        <dbReference type="Proteomes" id="UP000050454"/>
    </source>
</evidence>
<accession>A0A0P7C4A0</accession>
<sequence length="214" mass="24036">MNTYNTYQPLCRVVLIEDNKEVREGFKTIIESHSDYVVVNDYGTCPPALKQLSSDKPDLVIIDLEMPEMHGIEGIKRIKKAKPKTIILVVSVHEDSKMVFDALVAGAMGYLTKDTDPEGLLKALDELRRGGAPMSSKIASLVVKSFQRSHDTPLSERETEVLVLLSKGKTYHSIADELFISMETVKTHIRNIYQKLHVNNKTDALLIAEKDKLI</sequence>
<name>A0A0P7C4A0_9BACT</name>
<dbReference type="PROSITE" id="PS00622">
    <property type="entry name" value="HTH_LUXR_1"/>
    <property type="match status" value="1"/>
</dbReference>